<accession>A0A1Y2M9Y6</accession>
<evidence type="ECO:0000313" key="3">
    <source>
        <dbReference type="Proteomes" id="UP000193240"/>
    </source>
</evidence>
<protein>
    <submittedName>
        <fullName evidence="2">Uncharacterized protein</fullName>
    </submittedName>
</protein>
<evidence type="ECO:0000313" key="2">
    <source>
        <dbReference type="EMBL" id="OSS52905.1"/>
    </source>
</evidence>
<dbReference type="AlphaFoldDB" id="A0A1Y2M9Y6"/>
<name>A0A1Y2M9Y6_EPING</name>
<feature type="region of interest" description="Disordered" evidence="1">
    <location>
        <begin position="264"/>
        <end position="288"/>
    </location>
</feature>
<sequence length="313" mass="32855">MGLAVAQLPQREAIPVLLTTSAATNTPKPSYSPLADVPERRSDLAGISADSQEGSSSGLVAATLFPLRRAVQTLRAAVTQVLANICASTGFDDTSTPLMAASFAKSQQSSRASCTSARESPQELQAIDAKTDQGKPVAFTRTMFALCRTMSQWHLALSTSVSNECASHYQQQQVQSLVMANAKAAPILESPITGTKADQGSSETCYSIPKSRLCPRLFSVTSHLVVLVNSKDVAAAHASTTAVSNAAPVVTSFLKYSVPETEKIEENTTANSETTADAKPESAPTPPLVGGIALARRVPFSCQLLRSATISSP</sequence>
<evidence type="ECO:0000256" key="1">
    <source>
        <dbReference type="SAM" id="MobiDB-lite"/>
    </source>
</evidence>
<reference evidence="2 3" key="1">
    <citation type="journal article" date="2017" name="Genome Announc.">
        <title>Genome sequence of the saprophytic ascomycete Epicoccum nigrum ICMP 19927 strain isolated from New Zealand.</title>
        <authorList>
            <person name="Fokin M."/>
            <person name="Fleetwood D."/>
            <person name="Weir B.S."/>
            <person name="Villas-Boas S.G."/>
        </authorList>
    </citation>
    <scope>NUCLEOTIDE SEQUENCE [LARGE SCALE GENOMIC DNA]</scope>
    <source>
        <strain evidence="2 3">ICMP 19927</strain>
    </source>
</reference>
<organism evidence="2 3">
    <name type="scientific">Epicoccum nigrum</name>
    <name type="common">Soil fungus</name>
    <name type="synonym">Epicoccum purpurascens</name>
    <dbReference type="NCBI Taxonomy" id="105696"/>
    <lineage>
        <taxon>Eukaryota</taxon>
        <taxon>Fungi</taxon>
        <taxon>Dikarya</taxon>
        <taxon>Ascomycota</taxon>
        <taxon>Pezizomycotina</taxon>
        <taxon>Dothideomycetes</taxon>
        <taxon>Pleosporomycetidae</taxon>
        <taxon>Pleosporales</taxon>
        <taxon>Pleosporineae</taxon>
        <taxon>Didymellaceae</taxon>
        <taxon>Epicoccum</taxon>
    </lineage>
</organism>
<proteinExistence type="predicted"/>
<gene>
    <name evidence="2" type="ORF">B5807_02316</name>
</gene>
<dbReference type="InParanoid" id="A0A1Y2M9Y6"/>
<dbReference type="Proteomes" id="UP000193240">
    <property type="component" value="Unassembled WGS sequence"/>
</dbReference>
<dbReference type="EMBL" id="KZ107839">
    <property type="protein sequence ID" value="OSS52905.1"/>
    <property type="molecule type" value="Genomic_DNA"/>
</dbReference>
<keyword evidence="3" id="KW-1185">Reference proteome</keyword>